<dbReference type="AlphaFoldDB" id="A0A183UE43"/>
<reference evidence="3" key="1">
    <citation type="submission" date="2016-06" db="UniProtKB">
        <authorList>
            <consortium name="WormBaseParasite"/>
        </authorList>
    </citation>
    <scope>IDENTIFICATION</scope>
</reference>
<accession>A0A183UE43</accession>
<evidence type="ECO:0000313" key="2">
    <source>
        <dbReference type="Proteomes" id="UP000050794"/>
    </source>
</evidence>
<dbReference type="EMBL" id="UYWY01019551">
    <property type="protein sequence ID" value="VDM38084.1"/>
    <property type="molecule type" value="Genomic_DNA"/>
</dbReference>
<sequence length="160" mass="17902">MIPLASETYMTVIPETRWMRTPESLWSFIPSPDLPVNGGASLGGGNSSFYLFENTNHMMALPSTITELKIFKRKIDDPQLFAQKYGLEKMVKFRIGMPDRVACLVVSLSLWAGGFGPVPITGRARIFRLCADSFPLRDKDPFLKIQSHLRLIWGPESAPG</sequence>
<dbReference type="Proteomes" id="UP000050794">
    <property type="component" value="Unassembled WGS sequence"/>
</dbReference>
<organism evidence="2 3">
    <name type="scientific">Toxocara canis</name>
    <name type="common">Canine roundworm</name>
    <dbReference type="NCBI Taxonomy" id="6265"/>
    <lineage>
        <taxon>Eukaryota</taxon>
        <taxon>Metazoa</taxon>
        <taxon>Ecdysozoa</taxon>
        <taxon>Nematoda</taxon>
        <taxon>Chromadorea</taxon>
        <taxon>Rhabditida</taxon>
        <taxon>Spirurina</taxon>
        <taxon>Ascaridomorpha</taxon>
        <taxon>Ascaridoidea</taxon>
        <taxon>Toxocaridae</taxon>
        <taxon>Toxocara</taxon>
    </lineage>
</organism>
<gene>
    <name evidence="1" type="ORF">TCNE_LOCUS6763</name>
</gene>
<evidence type="ECO:0000313" key="3">
    <source>
        <dbReference type="WBParaSite" id="TCNE_0000676301-mRNA-1"/>
    </source>
</evidence>
<keyword evidence="2" id="KW-1185">Reference proteome</keyword>
<evidence type="ECO:0000313" key="1">
    <source>
        <dbReference type="EMBL" id="VDM38084.1"/>
    </source>
</evidence>
<reference evidence="1 2" key="2">
    <citation type="submission" date="2018-11" db="EMBL/GenBank/DDBJ databases">
        <authorList>
            <consortium name="Pathogen Informatics"/>
        </authorList>
    </citation>
    <scope>NUCLEOTIDE SEQUENCE [LARGE SCALE GENOMIC DNA]</scope>
</reference>
<dbReference type="WBParaSite" id="TCNE_0000676301-mRNA-1">
    <property type="protein sequence ID" value="TCNE_0000676301-mRNA-1"/>
    <property type="gene ID" value="TCNE_0000676301"/>
</dbReference>
<protein>
    <submittedName>
        <fullName evidence="1 3">Uncharacterized protein</fullName>
    </submittedName>
</protein>
<name>A0A183UE43_TOXCA</name>
<proteinExistence type="predicted"/>